<evidence type="ECO:0000256" key="1">
    <source>
        <dbReference type="ARBA" id="ARBA00004743"/>
    </source>
</evidence>
<evidence type="ECO:0000313" key="12">
    <source>
        <dbReference type="Proteomes" id="UP000009047"/>
    </source>
</evidence>
<dbReference type="InterPro" id="IPR000891">
    <property type="entry name" value="PYR_CT"/>
</dbReference>
<gene>
    <name evidence="11" type="ordered locus">Deba_0943</name>
</gene>
<dbReference type="InterPro" id="IPR005675">
    <property type="entry name" value="Citramal_synthase"/>
</dbReference>
<accession>E1QFH7</accession>
<reference evidence="11 12" key="1">
    <citation type="journal article" date="2010" name="Stand. Genomic Sci.">
        <title>Complete genome sequence of Desulfarculus baarsii type strain (2st14).</title>
        <authorList>
            <person name="Sun H."/>
            <person name="Spring S."/>
            <person name="Lapidus A."/>
            <person name="Davenport K."/>
            <person name="Del Rio T.G."/>
            <person name="Tice H."/>
            <person name="Nolan M."/>
            <person name="Copeland A."/>
            <person name="Cheng J.F."/>
            <person name="Lucas S."/>
            <person name="Tapia R."/>
            <person name="Goodwin L."/>
            <person name="Pitluck S."/>
            <person name="Ivanova N."/>
            <person name="Pagani I."/>
            <person name="Mavromatis K."/>
            <person name="Ovchinnikova G."/>
            <person name="Pati A."/>
            <person name="Chen A."/>
            <person name="Palaniappan K."/>
            <person name="Hauser L."/>
            <person name="Chang Y.J."/>
            <person name="Jeffries C.D."/>
            <person name="Detter J.C."/>
            <person name="Han C."/>
            <person name="Rohde M."/>
            <person name="Brambilla E."/>
            <person name="Goker M."/>
            <person name="Woyke T."/>
            <person name="Bristow J."/>
            <person name="Eisen J.A."/>
            <person name="Markowitz V."/>
            <person name="Hugenholtz P."/>
            <person name="Kyrpides N.C."/>
            <person name="Klenk H.P."/>
            <person name="Land M."/>
        </authorList>
    </citation>
    <scope>NUCLEOTIDE SEQUENCE [LARGE SCALE GENOMIC DNA]</scope>
    <source>
        <strain evidence="12">ATCC 33931 / DSM 2075 / LMG 7858 / VKM B-1802 / 2st14</strain>
    </source>
</reference>
<dbReference type="Proteomes" id="UP000009047">
    <property type="component" value="Chromosome"/>
</dbReference>
<keyword evidence="4" id="KW-0412">Isoleucine biosynthesis</keyword>
<dbReference type="PROSITE" id="PS50991">
    <property type="entry name" value="PYR_CT"/>
    <property type="match status" value="1"/>
</dbReference>
<dbReference type="OrthoDB" id="9803573at2"/>
<dbReference type="eggNOG" id="COG0119">
    <property type="taxonomic scope" value="Bacteria"/>
</dbReference>
<protein>
    <recommendedName>
        <fullName evidence="8">Citramalate synthase</fullName>
        <ecNumber evidence="8">2.3.3.21</ecNumber>
    </recommendedName>
</protein>
<dbReference type="GO" id="GO:0009097">
    <property type="term" value="P:isoleucine biosynthetic process"/>
    <property type="evidence" value="ECO:0007669"/>
    <property type="project" value="UniProtKB-UniRule"/>
</dbReference>
<evidence type="ECO:0000259" key="10">
    <source>
        <dbReference type="PROSITE" id="PS50991"/>
    </source>
</evidence>
<dbReference type="PROSITE" id="PS00815">
    <property type="entry name" value="AIPM_HOMOCIT_SYNTH_1"/>
    <property type="match status" value="1"/>
</dbReference>
<keyword evidence="5 9" id="KW-0808">Transferase</keyword>
<dbReference type="Gene3D" id="3.30.160.270">
    <property type="match status" value="1"/>
</dbReference>
<dbReference type="GO" id="GO:0003852">
    <property type="term" value="F:2-isopropylmalate synthase activity"/>
    <property type="evidence" value="ECO:0007669"/>
    <property type="project" value="InterPro"/>
</dbReference>
<evidence type="ECO:0000256" key="6">
    <source>
        <dbReference type="ARBA" id="ARBA00023304"/>
    </source>
</evidence>
<keyword evidence="12" id="KW-1185">Reference proteome</keyword>
<dbReference type="GO" id="GO:0043714">
    <property type="term" value="F:(R)-citramalate synthase activity"/>
    <property type="evidence" value="ECO:0007669"/>
    <property type="project" value="UniProtKB-UniRule"/>
</dbReference>
<feature type="domain" description="Pyruvate carboxyltransferase" evidence="10">
    <location>
        <begin position="10"/>
        <end position="273"/>
    </location>
</feature>
<dbReference type="EMBL" id="CP002085">
    <property type="protein sequence ID" value="ADK84313.1"/>
    <property type="molecule type" value="Genomic_DNA"/>
</dbReference>
<dbReference type="SUPFAM" id="SSF110921">
    <property type="entry name" value="2-isopropylmalate synthase LeuA, allosteric (dimerisation) domain"/>
    <property type="match status" value="1"/>
</dbReference>
<dbReference type="KEGG" id="dbr:Deba_0943"/>
<dbReference type="SMART" id="SM00917">
    <property type="entry name" value="LeuA_dimer"/>
    <property type="match status" value="1"/>
</dbReference>
<dbReference type="SUPFAM" id="SSF51569">
    <property type="entry name" value="Aldolase"/>
    <property type="match status" value="1"/>
</dbReference>
<evidence type="ECO:0000256" key="3">
    <source>
        <dbReference type="ARBA" id="ARBA00022605"/>
    </source>
</evidence>
<keyword evidence="3" id="KW-0028">Amino-acid biosynthesis</keyword>
<organism evidence="11 12">
    <name type="scientific">Desulfarculus baarsii (strain ATCC 33931 / DSM 2075 / LMG 7858 / VKM B-1802 / 2st14)</name>
    <dbReference type="NCBI Taxonomy" id="644282"/>
    <lineage>
        <taxon>Bacteria</taxon>
        <taxon>Pseudomonadati</taxon>
        <taxon>Thermodesulfobacteriota</taxon>
        <taxon>Desulfarculia</taxon>
        <taxon>Desulfarculales</taxon>
        <taxon>Desulfarculaceae</taxon>
        <taxon>Desulfarculus</taxon>
    </lineage>
</organism>
<comment type="pathway">
    <text evidence="1">Amino-acid biosynthesis; L-isoleucine biosynthesis; 2-oxobutanoate from pyruvate: step 1/3.</text>
</comment>
<dbReference type="InterPro" id="IPR002034">
    <property type="entry name" value="AIPM/Hcit_synth_CS"/>
</dbReference>
<evidence type="ECO:0000313" key="11">
    <source>
        <dbReference type="EMBL" id="ADK84313.1"/>
    </source>
</evidence>
<name>E1QFH7_DESB2</name>
<dbReference type="CDD" id="cd07941">
    <property type="entry name" value="DRE_TIM_LeuA3"/>
    <property type="match status" value="1"/>
</dbReference>
<evidence type="ECO:0000256" key="7">
    <source>
        <dbReference type="ARBA" id="ARBA00048263"/>
    </source>
</evidence>
<keyword evidence="6" id="KW-0100">Branched-chain amino acid biosynthesis</keyword>
<dbReference type="HOGENOM" id="CLU_022158_7_0_7"/>
<dbReference type="PANTHER" id="PTHR43538">
    <property type="entry name" value="ALPHA-IPM SYNTHASE/HOMOCITRATE SYNTHASE"/>
    <property type="match status" value="1"/>
</dbReference>
<dbReference type="EC" id="2.3.3.21" evidence="8"/>
<dbReference type="GO" id="GO:0009098">
    <property type="term" value="P:L-leucine biosynthetic process"/>
    <property type="evidence" value="ECO:0007669"/>
    <property type="project" value="InterPro"/>
</dbReference>
<dbReference type="RefSeq" id="WP_013257767.1">
    <property type="nucleotide sequence ID" value="NC_014365.1"/>
</dbReference>
<comment type="catalytic activity">
    <reaction evidence="7">
        <text>pyruvate + acetyl-CoA + H2O = (3R)-citramalate + CoA + H(+)</text>
        <dbReference type="Rhea" id="RHEA:19045"/>
        <dbReference type="ChEBI" id="CHEBI:15361"/>
        <dbReference type="ChEBI" id="CHEBI:15377"/>
        <dbReference type="ChEBI" id="CHEBI:15378"/>
        <dbReference type="ChEBI" id="CHEBI:30934"/>
        <dbReference type="ChEBI" id="CHEBI:57287"/>
        <dbReference type="ChEBI" id="CHEBI:57288"/>
        <dbReference type="EC" id="2.3.3.21"/>
    </reaction>
</comment>
<dbReference type="InterPro" id="IPR013785">
    <property type="entry name" value="Aldolase_TIM"/>
</dbReference>
<comment type="similarity">
    <text evidence="2 9">Belongs to the alpha-IPM synthase/homocitrate synthase family.</text>
</comment>
<evidence type="ECO:0000256" key="4">
    <source>
        <dbReference type="ARBA" id="ARBA00022624"/>
    </source>
</evidence>
<dbReference type="PANTHER" id="PTHR43538:SF1">
    <property type="entry name" value="(R)-CITRAMALATE SYNTHASE"/>
    <property type="match status" value="1"/>
</dbReference>
<dbReference type="NCBIfam" id="TIGR00977">
    <property type="entry name" value="citramal_synth"/>
    <property type="match status" value="1"/>
</dbReference>
<dbReference type="Gene3D" id="1.10.238.260">
    <property type="match status" value="1"/>
</dbReference>
<sequence>MAGNPDKRVVEIYDTTLRDGTQAAGFVLSVDDKLKVAQRLDHLGVHYIEGGWPGSNPRDKQFFARAGELRLKTAKLVAFGSTHHANRRPENDQNLADLLGAGTDVVTMVGKTWDRHVTIQLGVPLERNLAMIADSVAYLSRHHIQVFFDAEHFFDGLKHNREYTLACLKAAAEGGAKCLVLCDTNGGSLPGQVAEATRLVRQTLPGLAVGVHTHNDAELAVANSLAAVEAGASQVQGTINGVGERCGNANLCSIVAALELKMGLRALPEGRLPLLTDTARFVLELANQQPRPFAPYVGRAAFGHKGGLHISAVEKDPALYEHVSPEAVGNDRRYLISDLAGKAAILRKARDMGLDLADNDPALGRMLEELKAQENKGYVYEAAEASFELLINRVLGREKTYFQLMDFRVHTHKEANNILGCKAPGPVSEATVMVLVDGRVRHTAAVGNGPVNALDRAMRKALLGFYPQLAEMQLVDYKVRVLSSADGTAARVRVLIESSDGRSRWGTVGVSFDVLEASWQALSESIQYKLQQDETS</sequence>
<evidence type="ECO:0000256" key="9">
    <source>
        <dbReference type="RuleBase" id="RU003523"/>
    </source>
</evidence>
<dbReference type="Gene3D" id="3.20.20.70">
    <property type="entry name" value="Aldolase class I"/>
    <property type="match status" value="1"/>
</dbReference>
<dbReference type="InterPro" id="IPR013709">
    <property type="entry name" value="2-isopropylmalate_synth_dimer"/>
</dbReference>
<dbReference type="InterPro" id="IPR036230">
    <property type="entry name" value="LeuA_allosteric_dom_sf"/>
</dbReference>
<proteinExistence type="inferred from homology"/>
<dbReference type="STRING" id="644282.Deba_0943"/>
<evidence type="ECO:0000256" key="5">
    <source>
        <dbReference type="ARBA" id="ARBA00022679"/>
    </source>
</evidence>
<dbReference type="AlphaFoldDB" id="E1QFH7"/>
<dbReference type="InterPro" id="IPR054691">
    <property type="entry name" value="LeuA/HCS_post-cat"/>
</dbReference>
<dbReference type="Pfam" id="PF22617">
    <property type="entry name" value="HCS_D2"/>
    <property type="match status" value="1"/>
</dbReference>
<dbReference type="Pfam" id="PF00682">
    <property type="entry name" value="HMGL-like"/>
    <property type="match status" value="1"/>
</dbReference>
<evidence type="ECO:0000256" key="2">
    <source>
        <dbReference type="ARBA" id="ARBA00006154"/>
    </source>
</evidence>
<evidence type="ECO:0000256" key="8">
    <source>
        <dbReference type="NCBIfam" id="TIGR00977"/>
    </source>
</evidence>
<dbReference type="UniPathway" id="UPA00047">
    <property type="reaction ID" value="UER00066"/>
</dbReference>
<dbReference type="Pfam" id="PF08502">
    <property type="entry name" value="LeuA_dimer"/>
    <property type="match status" value="1"/>
</dbReference>